<dbReference type="Proteomes" id="UP000278962">
    <property type="component" value="Unassembled WGS sequence"/>
</dbReference>
<reference evidence="1 2" key="1">
    <citation type="submission" date="2018-10" db="EMBL/GenBank/DDBJ databases">
        <title>Genomic Encyclopedia of Archaeal and Bacterial Type Strains, Phase II (KMG-II): from individual species to whole genera.</title>
        <authorList>
            <person name="Goeker M."/>
        </authorList>
    </citation>
    <scope>NUCLEOTIDE SEQUENCE [LARGE SCALE GENOMIC DNA]</scope>
    <source>
        <strain evidence="1 2">DSM 14954</strain>
    </source>
</reference>
<comment type="caution">
    <text evidence="1">The sequence shown here is derived from an EMBL/GenBank/DDBJ whole genome shotgun (WGS) entry which is preliminary data.</text>
</comment>
<gene>
    <name evidence="1" type="ORF">C8N24_2585</name>
</gene>
<proteinExistence type="predicted"/>
<evidence type="ECO:0000313" key="2">
    <source>
        <dbReference type="Proteomes" id="UP000278962"/>
    </source>
</evidence>
<sequence>MSGSASITAAPEAVWMPSGWIFDDALERLAVAVPAEAEMLEETIASNGALALDLRALPAERFAALATAARAAVRDVIDAGPEPGEDPSWFAPQVYGLSLFAGLLNADPRAGEEPPAGQIEVAPGAVWHAPGRAYALIAEHLAGDIRPTSGLLAGSLLHGDADLGRLDEDRFRAFLPGLDFMATRYVPGANLDAFADAFFAEIAPHVAALRDLFAADPRTAARSR</sequence>
<keyword evidence="2" id="KW-1185">Reference proteome</keyword>
<evidence type="ECO:0000313" key="1">
    <source>
        <dbReference type="EMBL" id="RKQ92732.1"/>
    </source>
</evidence>
<name>A0A660LCK2_9ACTN</name>
<organism evidence="1 2">
    <name type="scientific">Solirubrobacter pauli</name>
    <dbReference type="NCBI Taxonomy" id="166793"/>
    <lineage>
        <taxon>Bacteria</taxon>
        <taxon>Bacillati</taxon>
        <taxon>Actinomycetota</taxon>
        <taxon>Thermoleophilia</taxon>
        <taxon>Solirubrobacterales</taxon>
        <taxon>Solirubrobacteraceae</taxon>
        <taxon>Solirubrobacter</taxon>
    </lineage>
</organism>
<protein>
    <submittedName>
        <fullName evidence="1">Uncharacterized protein</fullName>
    </submittedName>
</protein>
<dbReference type="EMBL" id="RBIL01000001">
    <property type="protein sequence ID" value="RKQ92732.1"/>
    <property type="molecule type" value="Genomic_DNA"/>
</dbReference>
<accession>A0A660LCK2</accession>
<dbReference type="AlphaFoldDB" id="A0A660LCK2"/>
<dbReference type="RefSeq" id="WP_121250465.1">
    <property type="nucleotide sequence ID" value="NZ_RBIL01000001.1"/>
</dbReference>